<keyword evidence="6 13" id="KW-0812">Transmembrane</keyword>
<keyword evidence="8 13" id="KW-1133">Transmembrane helix</keyword>
<dbReference type="InterPro" id="IPR000454">
    <property type="entry name" value="ATP_synth_F0_csu"/>
</dbReference>
<dbReference type="HAMAP" id="MF_01396">
    <property type="entry name" value="ATP_synth_c_bact"/>
    <property type="match status" value="1"/>
</dbReference>
<keyword evidence="7 13" id="KW-0375">Hydrogen ion transport</keyword>
<evidence type="ECO:0000256" key="10">
    <source>
        <dbReference type="ARBA" id="ARBA00023121"/>
    </source>
</evidence>
<gene>
    <name evidence="15" type="ORF">VTJ49DRAFT_3665</name>
</gene>
<reference evidence="15 16" key="1">
    <citation type="journal article" date="2024" name="Commun. Biol.">
        <title>Comparative genomic analysis of thermophilic fungi reveals convergent evolutionary adaptations and gene losses.</title>
        <authorList>
            <person name="Steindorff A.S."/>
            <person name="Aguilar-Pontes M.V."/>
            <person name="Robinson A.J."/>
            <person name="Andreopoulos B."/>
            <person name="LaButti K."/>
            <person name="Kuo A."/>
            <person name="Mondo S."/>
            <person name="Riley R."/>
            <person name="Otillar R."/>
            <person name="Haridas S."/>
            <person name="Lipzen A."/>
            <person name="Grimwood J."/>
            <person name="Schmutz J."/>
            <person name="Clum A."/>
            <person name="Reid I.D."/>
            <person name="Moisan M.C."/>
            <person name="Butler G."/>
            <person name="Nguyen T.T.M."/>
            <person name="Dewar K."/>
            <person name="Conant G."/>
            <person name="Drula E."/>
            <person name="Henrissat B."/>
            <person name="Hansel C."/>
            <person name="Singer S."/>
            <person name="Hutchinson M.I."/>
            <person name="de Vries R.P."/>
            <person name="Natvig D.O."/>
            <person name="Powell A.J."/>
            <person name="Tsang A."/>
            <person name="Grigoriev I.V."/>
        </authorList>
    </citation>
    <scope>NUCLEOTIDE SEQUENCE [LARGE SCALE GENOMIC DNA]</scope>
    <source>
        <strain evidence="15 16">CBS 620.91</strain>
    </source>
</reference>
<organism evidence="15 16">
    <name type="scientific">Humicola insolens</name>
    <name type="common">Soft-rot fungus</name>
    <dbReference type="NCBI Taxonomy" id="85995"/>
    <lineage>
        <taxon>Eukaryota</taxon>
        <taxon>Fungi</taxon>
        <taxon>Dikarya</taxon>
        <taxon>Ascomycota</taxon>
        <taxon>Pezizomycotina</taxon>
        <taxon>Sordariomycetes</taxon>
        <taxon>Sordariomycetidae</taxon>
        <taxon>Sordariales</taxon>
        <taxon>Chaetomiaceae</taxon>
        <taxon>Mycothermus</taxon>
    </lineage>
</organism>
<dbReference type="InterPro" id="IPR020537">
    <property type="entry name" value="ATP_synth_F0_csu_DDCD_BS"/>
</dbReference>
<evidence type="ECO:0000256" key="1">
    <source>
        <dbReference type="ARBA" id="ARBA00004225"/>
    </source>
</evidence>
<evidence type="ECO:0000256" key="11">
    <source>
        <dbReference type="ARBA" id="ARBA00023136"/>
    </source>
</evidence>
<dbReference type="Pfam" id="PF00137">
    <property type="entry name" value="ATP-synt_C"/>
    <property type="match status" value="1"/>
</dbReference>
<comment type="subcellular location">
    <subcellularLocation>
        <location evidence="1">Mitochondrion membrane</location>
        <topology evidence="1">Multi-pass membrane protein</topology>
    </subcellularLocation>
</comment>
<comment type="caution">
    <text evidence="15">The sequence shown here is derived from an EMBL/GenBank/DDBJ whole genome shotgun (WGS) entry which is preliminary data.</text>
</comment>
<dbReference type="PANTHER" id="PTHR10031">
    <property type="entry name" value="ATP SYNTHASE LIPID-BINDING PROTEIN, MITOCHONDRIAL"/>
    <property type="match status" value="1"/>
</dbReference>
<keyword evidence="4 13" id="KW-0813">Transport</keyword>
<evidence type="ECO:0000256" key="5">
    <source>
        <dbReference type="ARBA" id="ARBA00022547"/>
    </source>
</evidence>
<keyword evidence="5" id="KW-0138">CF(0)</keyword>
<keyword evidence="10 13" id="KW-0446">Lipid-binding</keyword>
<evidence type="ECO:0000256" key="2">
    <source>
        <dbReference type="ARBA" id="ARBA00006704"/>
    </source>
</evidence>
<feature type="domain" description="V-ATPase proteolipid subunit C-like" evidence="14">
    <location>
        <begin position="93"/>
        <end position="154"/>
    </location>
</feature>
<dbReference type="InterPro" id="IPR038662">
    <property type="entry name" value="ATP_synth_F0_csu_sf"/>
</dbReference>
<keyword evidence="16" id="KW-1185">Reference proteome</keyword>
<evidence type="ECO:0000313" key="15">
    <source>
        <dbReference type="EMBL" id="KAL1837542.1"/>
    </source>
</evidence>
<proteinExistence type="inferred from homology"/>
<evidence type="ECO:0000259" key="14">
    <source>
        <dbReference type="Pfam" id="PF00137"/>
    </source>
</evidence>
<dbReference type="SUPFAM" id="SSF81333">
    <property type="entry name" value="F1F0 ATP synthase subunit C"/>
    <property type="match status" value="1"/>
</dbReference>
<keyword evidence="9 13" id="KW-0406">Ion transport</keyword>
<sequence>MFASSRVSGAAARMATKQPLRLMSTAPKAQARLPSSIISTQSAARLATGRNGLLLNSGRNAFTATVIRNTTQSRGVVVESTAAAILAAAKAHGAGAATIGLAGAGVGIGTVFGALINGVARNPALRGQLFSYAVLGFALSEATGLFAVMLAFLLLYAY</sequence>
<dbReference type="CDD" id="cd18182">
    <property type="entry name" value="ATP-synt_Fo_c_ATP5G3"/>
    <property type="match status" value="1"/>
</dbReference>
<dbReference type="PRINTS" id="PR00124">
    <property type="entry name" value="ATPASEC"/>
</dbReference>
<feature type="transmembrane region" description="Helical" evidence="13">
    <location>
        <begin position="99"/>
        <end position="120"/>
    </location>
</feature>
<evidence type="ECO:0000256" key="7">
    <source>
        <dbReference type="ARBA" id="ARBA00022781"/>
    </source>
</evidence>
<evidence type="ECO:0000256" key="4">
    <source>
        <dbReference type="ARBA" id="ARBA00022448"/>
    </source>
</evidence>
<feature type="transmembrane region" description="Helical" evidence="13">
    <location>
        <begin position="132"/>
        <end position="157"/>
    </location>
</feature>
<evidence type="ECO:0000313" key="16">
    <source>
        <dbReference type="Proteomes" id="UP001583172"/>
    </source>
</evidence>
<dbReference type="PROSITE" id="PS00605">
    <property type="entry name" value="ATPASE_C"/>
    <property type="match status" value="1"/>
</dbReference>
<dbReference type="PANTHER" id="PTHR10031:SF0">
    <property type="entry name" value="ATPASE PROTEIN 9"/>
    <property type="match status" value="1"/>
</dbReference>
<evidence type="ECO:0000256" key="8">
    <source>
        <dbReference type="ARBA" id="ARBA00022989"/>
    </source>
</evidence>
<evidence type="ECO:0000256" key="12">
    <source>
        <dbReference type="ARBA" id="ARBA00030961"/>
    </source>
</evidence>
<evidence type="ECO:0000256" key="3">
    <source>
        <dbReference type="ARBA" id="ARBA00019317"/>
    </source>
</evidence>
<dbReference type="InterPro" id="IPR002379">
    <property type="entry name" value="ATPase_proteolipid_c-like_dom"/>
</dbReference>
<protein>
    <recommendedName>
        <fullName evidence="3">ATP synthase subunit 9, mitochondrial</fullName>
    </recommendedName>
    <alternativeName>
        <fullName evidence="12">Lipid-binding protein</fullName>
    </alternativeName>
</protein>
<name>A0ABR3V7I1_HUMIN</name>
<dbReference type="InterPro" id="IPR035921">
    <property type="entry name" value="F/V-ATP_Csub_sf"/>
</dbReference>
<dbReference type="EMBL" id="JAZGSY010000284">
    <property type="protein sequence ID" value="KAL1837542.1"/>
    <property type="molecule type" value="Genomic_DNA"/>
</dbReference>
<dbReference type="Proteomes" id="UP001583172">
    <property type="component" value="Unassembled WGS sequence"/>
</dbReference>
<evidence type="ECO:0000256" key="6">
    <source>
        <dbReference type="ARBA" id="ARBA00022692"/>
    </source>
</evidence>
<evidence type="ECO:0000256" key="13">
    <source>
        <dbReference type="RuleBase" id="RU004221"/>
    </source>
</evidence>
<keyword evidence="11 13" id="KW-0472">Membrane</keyword>
<comment type="similarity">
    <text evidence="2 13">Belongs to the ATPase C chain family.</text>
</comment>
<dbReference type="Gene3D" id="1.20.20.10">
    <property type="entry name" value="F1F0 ATP synthase subunit C"/>
    <property type="match status" value="1"/>
</dbReference>
<evidence type="ECO:0000256" key="9">
    <source>
        <dbReference type="ARBA" id="ARBA00023065"/>
    </source>
</evidence>
<accession>A0ABR3V7I1</accession>